<evidence type="ECO:0000313" key="2">
    <source>
        <dbReference type="EMBL" id="SDH22208.1"/>
    </source>
</evidence>
<dbReference type="AlphaFoldDB" id="A0A1G8AMM6"/>
<protein>
    <submittedName>
        <fullName evidence="2">Uncharacterized protein</fullName>
    </submittedName>
</protein>
<dbReference type="Proteomes" id="UP000198923">
    <property type="component" value="Unassembled WGS sequence"/>
</dbReference>
<proteinExistence type="predicted"/>
<dbReference type="STRING" id="504805.SAMN05421505_112232"/>
<evidence type="ECO:0000256" key="1">
    <source>
        <dbReference type="SAM" id="MobiDB-lite"/>
    </source>
</evidence>
<organism evidence="2 3">
    <name type="scientific">Sinosporangium album</name>
    <dbReference type="NCBI Taxonomy" id="504805"/>
    <lineage>
        <taxon>Bacteria</taxon>
        <taxon>Bacillati</taxon>
        <taxon>Actinomycetota</taxon>
        <taxon>Actinomycetes</taxon>
        <taxon>Streptosporangiales</taxon>
        <taxon>Streptosporangiaceae</taxon>
        <taxon>Sinosporangium</taxon>
    </lineage>
</organism>
<accession>A0A1G8AMM6</accession>
<sequence length="215" mass="22574">MSVPANAQEPTPTTSPPSALATPTGKALAQAKKDKRRVEITSLRSEAATFYANPDGKTLRMELHTRPIRVKKADGKGFTPIDTTLVKDAGAIKPKSAPGDLVLSDGQDKTLLKSRAAGATAKITTPSELPKPKLKGNTATYPDAYGEGRDLVVIADPTGFRQQITIAQRPSGPVSFRVPLDLPSGLSLKSNAAGTPAIVGKDGKTLTEVRPTLVQ</sequence>
<reference evidence="2 3" key="1">
    <citation type="submission" date="2016-10" db="EMBL/GenBank/DDBJ databases">
        <authorList>
            <person name="de Groot N.N."/>
        </authorList>
    </citation>
    <scope>NUCLEOTIDE SEQUENCE [LARGE SCALE GENOMIC DNA]</scope>
    <source>
        <strain evidence="2 3">CPCC 201354</strain>
    </source>
</reference>
<feature type="region of interest" description="Disordered" evidence="1">
    <location>
        <begin position="117"/>
        <end position="137"/>
    </location>
</feature>
<name>A0A1G8AMM6_9ACTN</name>
<keyword evidence="3" id="KW-1185">Reference proteome</keyword>
<evidence type="ECO:0000313" key="3">
    <source>
        <dbReference type="Proteomes" id="UP000198923"/>
    </source>
</evidence>
<gene>
    <name evidence="2" type="ORF">SAMN05421505_112232</name>
</gene>
<feature type="region of interest" description="Disordered" evidence="1">
    <location>
        <begin position="1"/>
        <end position="37"/>
    </location>
</feature>
<feature type="non-terminal residue" evidence="2">
    <location>
        <position position="215"/>
    </location>
</feature>
<dbReference type="EMBL" id="FNCN01000012">
    <property type="protein sequence ID" value="SDH22208.1"/>
    <property type="molecule type" value="Genomic_DNA"/>
</dbReference>
<feature type="compositionally biased region" description="Low complexity" evidence="1">
    <location>
        <begin position="10"/>
        <end position="24"/>
    </location>
</feature>